<reference evidence="2" key="1">
    <citation type="submission" date="2020-05" db="EMBL/GenBank/DDBJ databases">
        <title>WGS assembly of Panicum virgatum.</title>
        <authorList>
            <person name="Lovell J.T."/>
            <person name="Jenkins J."/>
            <person name="Shu S."/>
            <person name="Juenger T.E."/>
            <person name="Schmutz J."/>
        </authorList>
    </citation>
    <scope>NUCLEOTIDE SEQUENCE</scope>
    <source>
        <strain evidence="2">AP13</strain>
    </source>
</reference>
<proteinExistence type="predicted"/>
<dbReference type="PANTHER" id="PTHR46610:SF10">
    <property type="entry name" value="PGG DOMAIN-CONTAINING PROTEIN"/>
    <property type="match status" value="1"/>
</dbReference>
<feature type="transmembrane region" description="Helical" evidence="1">
    <location>
        <begin position="32"/>
        <end position="53"/>
    </location>
</feature>
<dbReference type="PANTHER" id="PTHR46610">
    <property type="entry name" value="OS05G0181300 PROTEIN"/>
    <property type="match status" value="1"/>
</dbReference>
<keyword evidence="1" id="KW-0812">Transmembrane</keyword>
<name>A0A8T0WR97_PANVG</name>
<protein>
    <submittedName>
        <fullName evidence="2">Uncharacterized protein</fullName>
    </submittedName>
</protein>
<keyword evidence="1" id="KW-1133">Transmembrane helix</keyword>
<dbReference type="Pfam" id="PF20100">
    <property type="entry name" value="DUF6490"/>
    <property type="match status" value="1"/>
</dbReference>
<dbReference type="Proteomes" id="UP000823388">
    <property type="component" value="Chromosome 1N"/>
</dbReference>
<feature type="transmembrane region" description="Helical" evidence="1">
    <location>
        <begin position="59"/>
        <end position="84"/>
    </location>
</feature>
<evidence type="ECO:0000313" key="2">
    <source>
        <dbReference type="EMBL" id="KAG2649518.1"/>
    </source>
</evidence>
<gene>
    <name evidence="2" type="ORF">PVAP13_1NG098600</name>
</gene>
<evidence type="ECO:0000256" key="1">
    <source>
        <dbReference type="SAM" id="Phobius"/>
    </source>
</evidence>
<organism evidence="2 3">
    <name type="scientific">Panicum virgatum</name>
    <name type="common">Blackwell switchgrass</name>
    <dbReference type="NCBI Taxonomy" id="38727"/>
    <lineage>
        <taxon>Eukaryota</taxon>
        <taxon>Viridiplantae</taxon>
        <taxon>Streptophyta</taxon>
        <taxon>Embryophyta</taxon>
        <taxon>Tracheophyta</taxon>
        <taxon>Spermatophyta</taxon>
        <taxon>Magnoliopsida</taxon>
        <taxon>Liliopsida</taxon>
        <taxon>Poales</taxon>
        <taxon>Poaceae</taxon>
        <taxon>PACMAD clade</taxon>
        <taxon>Panicoideae</taxon>
        <taxon>Panicodae</taxon>
        <taxon>Paniceae</taxon>
        <taxon>Panicinae</taxon>
        <taxon>Panicum</taxon>
        <taxon>Panicum sect. Hiantes</taxon>
    </lineage>
</organism>
<sequence>MSSNPARVIPIDGAPYLSGRLSQHHRGGQSGLSLLGGVLVLSFITVNAGMAMYRSLGDVGGIMFVASAYLSIVALFVCVALFVQPPPRPELSPGRSKLKAAVWLVSTSLTFQFVYEIMGTTKPTLNVAVLLWTMPAVTGVAVFYVFLHKDR</sequence>
<keyword evidence="1" id="KW-0472">Membrane</keyword>
<evidence type="ECO:0000313" key="3">
    <source>
        <dbReference type="Proteomes" id="UP000823388"/>
    </source>
</evidence>
<feature type="transmembrane region" description="Helical" evidence="1">
    <location>
        <begin position="96"/>
        <end position="115"/>
    </location>
</feature>
<dbReference type="AlphaFoldDB" id="A0A8T0WR97"/>
<accession>A0A8T0WR97</accession>
<keyword evidence="3" id="KW-1185">Reference proteome</keyword>
<dbReference type="EMBL" id="CM029038">
    <property type="protein sequence ID" value="KAG2649518.1"/>
    <property type="molecule type" value="Genomic_DNA"/>
</dbReference>
<comment type="caution">
    <text evidence="2">The sequence shown here is derived from an EMBL/GenBank/DDBJ whole genome shotgun (WGS) entry which is preliminary data.</text>
</comment>
<feature type="transmembrane region" description="Helical" evidence="1">
    <location>
        <begin position="127"/>
        <end position="147"/>
    </location>
</feature>
<dbReference type="InterPro" id="IPR045501">
    <property type="entry name" value="DUF6490"/>
</dbReference>